<dbReference type="EMBL" id="JBHUIY010000001">
    <property type="protein sequence ID" value="MFD2232348.1"/>
    <property type="molecule type" value="Genomic_DNA"/>
</dbReference>
<reference evidence="2" key="1">
    <citation type="journal article" date="2019" name="Int. J. Syst. Evol. Microbiol.">
        <title>The Global Catalogue of Microorganisms (GCM) 10K type strain sequencing project: providing services to taxonomists for standard genome sequencing and annotation.</title>
        <authorList>
            <consortium name="The Broad Institute Genomics Platform"/>
            <consortium name="The Broad Institute Genome Sequencing Center for Infectious Disease"/>
            <person name="Wu L."/>
            <person name="Ma J."/>
        </authorList>
    </citation>
    <scope>NUCLEOTIDE SEQUENCE [LARGE SCALE GENOMIC DNA]</scope>
    <source>
        <strain evidence="2">KCTC 15012</strain>
    </source>
</reference>
<protein>
    <recommendedName>
        <fullName evidence="3">Cation transporter</fullName>
    </recommendedName>
</protein>
<accession>A0ABW5C8K4</accession>
<comment type="caution">
    <text evidence="1">The sequence shown here is derived from an EMBL/GenBank/DDBJ whole genome shotgun (WGS) entry which is preliminary data.</text>
</comment>
<evidence type="ECO:0000313" key="1">
    <source>
        <dbReference type="EMBL" id="MFD2232348.1"/>
    </source>
</evidence>
<dbReference type="Proteomes" id="UP001597296">
    <property type="component" value="Unassembled WGS sequence"/>
</dbReference>
<organism evidence="1 2">
    <name type="scientific">Phaeospirillum tilakii</name>
    <dbReference type="NCBI Taxonomy" id="741673"/>
    <lineage>
        <taxon>Bacteria</taxon>
        <taxon>Pseudomonadati</taxon>
        <taxon>Pseudomonadota</taxon>
        <taxon>Alphaproteobacteria</taxon>
        <taxon>Rhodospirillales</taxon>
        <taxon>Rhodospirillaceae</taxon>
        <taxon>Phaeospirillum</taxon>
    </lineage>
</organism>
<gene>
    <name evidence="1" type="ORF">ACFSNB_00870</name>
</gene>
<dbReference type="RefSeq" id="WP_377313585.1">
    <property type="nucleotide sequence ID" value="NZ_JBHUIY010000001.1"/>
</dbReference>
<sequence length="121" mass="12822">MSTATAWVATPALLLDWTSRLSIAHHIPGRIRLKLRTDGIDLSGLGDGVRAFTAALGACAAIDQVQVNLLARSCTITYNARDLAPSTWSDLIEGQDTAPVRDLIEAIAAAARANEKRARAG</sequence>
<proteinExistence type="predicted"/>
<evidence type="ECO:0000313" key="2">
    <source>
        <dbReference type="Proteomes" id="UP001597296"/>
    </source>
</evidence>
<keyword evidence="2" id="KW-1185">Reference proteome</keyword>
<evidence type="ECO:0008006" key="3">
    <source>
        <dbReference type="Google" id="ProtNLM"/>
    </source>
</evidence>
<name>A0ABW5C8K4_9PROT</name>